<evidence type="ECO:0000313" key="2">
    <source>
        <dbReference type="EMBL" id="TWU18980.1"/>
    </source>
</evidence>
<dbReference type="AlphaFoldDB" id="A0A5C6C350"/>
<feature type="compositionally biased region" description="Low complexity" evidence="1">
    <location>
        <begin position="225"/>
        <end position="234"/>
    </location>
</feature>
<dbReference type="PROSITE" id="PS51257">
    <property type="entry name" value="PROKAR_LIPOPROTEIN"/>
    <property type="match status" value="1"/>
</dbReference>
<comment type="caution">
    <text evidence="2">The sequence shown here is derived from an EMBL/GenBank/DDBJ whole genome shotgun (WGS) entry which is preliminary data.</text>
</comment>
<feature type="region of interest" description="Disordered" evidence="1">
    <location>
        <begin position="212"/>
        <end position="275"/>
    </location>
</feature>
<evidence type="ECO:0000256" key="1">
    <source>
        <dbReference type="SAM" id="MobiDB-lite"/>
    </source>
</evidence>
<feature type="compositionally biased region" description="Low complexity" evidence="1">
    <location>
        <begin position="253"/>
        <end position="267"/>
    </location>
</feature>
<dbReference type="EMBL" id="SJPU01000001">
    <property type="protein sequence ID" value="TWU18980.1"/>
    <property type="molecule type" value="Genomic_DNA"/>
</dbReference>
<accession>A0A5C6C350</accession>
<sequence>MKIEIHRVSLGLLALMTLGGCASFNDCYYEKTQRVRALKEYVHCGKPQCSEYPRDYKLGWIDGFYEVATGGSDCPPSVAPARYYEPKEILKYCDKRRHDYYSGWQDGAARASQFPNTHYLRIYETEECPFPRCEKPCSNGQCGPCREAFVGMTAATEMIEIAPTSPPTTTSFESIQGDATPTGANEATEWQSDTSVELTIPAVNDIEHAPIETSSQSIPSPGPAPNTLTDLPTLPLIPPAPTESAQQEIVLSEPATAEKPAEPAAPADDSPLISIPGYRATTQWNQSAAQPTKAQPVGFIRMVKPIQDAQAKRPSSDGTEPIVIVDAPYQHFQLNDNEAKPVIQLVE</sequence>
<organism evidence="2 3">
    <name type="scientific">Allorhodopirellula heiligendammensis</name>
    <dbReference type="NCBI Taxonomy" id="2714739"/>
    <lineage>
        <taxon>Bacteria</taxon>
        <taxon>Pseudomonadati</taxon>
        <taxon>Planctomycetota</taxon>
        <taxon>Planctomycetia</taxon>
        <taxon>Pirellulales</taxon>
        <taxon>Pirellulaceae</taxon>
        <taxon>Allorhodopirellula</taxon>
    </lineage>
</organism>
<dbReference type="Proteomes" id="UP000319908">
    <property type="component" value="Unassembled WGS sequence"/>
</dbReference>
<protein>
    <submittedName>
        <fullName evidence="2">Uncharacterized protein</fullName>
    </submittedName>
</protein>
<gene>
    <name evidence="2" type="ORF">Poly21_11510</name>
</gene>
<keyword evidence="3" id="KW-1185">Reference proteome</keyword>
<dbReference type="RefSeq" id="WP_146405907.1">
    <property type="nucleotide sequence ID" value="NZ_SJPU01000001.1"/>
</dbReference>
<proteinExistence type="predicted"/>
<name>A0A5C6C350_9BACT</name>
<dbReference type="OrthoDB" id="250891at2"/>
<evidence type="ECO:0000313" key="3">
    <source>
        <dbReference type="Proteomes" id="UP000319908"/>
    </source>
</evidence>
<reference evidence="2 3" key="1">
    <citation type="journal article" date="2020" name="Antonie Van Leeuwenhoek">
        <title>Rhodopirellula heiligendammensis sp. nov., Rhodopirellula pilleata sp. nov., and Rhodopirellula solitaria sp. nov. isolated from natural or artificial marine surfaces in Northern Germany and California, USA, and emended description of the genus Rhodopirellula.</title>
        <authorList>
            <person name="Kallscheuer N."/>
            <person name="Wiegand S."/>
            <person name="Jogler M."/>
            <person name="Boedeker C."/>
            <person name="Peeters S.H."/>
            <person name="Rast P."/>
            <person name="Heuer A."/>
            <person name="Jetten M.S.M."/>
            <person name="Rohde M."/>
            <person name="Jogler C."/>
        </authorList>
    </citation>
    <scope>NUCLEOTIDE SEQUENCE [LARGE SCALE GENOMIC DNA]</scope>
    <source>
        <strain evidence="2 3">Poly21</strain>
    </source>
</reference>